<dbReference type="EMBL" id="UGMS01000001">
    <property type="protein sequence ID" value="STV78544.1"/>
    <property type="molecule type" value="Genomic_DNA"/>
</dbReference>
<dbReference type="Proteomes" id="UP000254863">
    <property type="component" value="Unassembled WGS sequence"/>
</dbReference>
<dbReference type="AlphaFoldDB" id="A0A7H4N5A2"/>
<evidence type="ECO:0000313" key="1">
    <source>
        <dbReference type="EMBL" id="STV78544.1"/>
    </source>
</evidence>
<protein>
    <submittedName>
        <fullName evidence="1">Uncharacterized protein</fullName>
    </submittedName>
</protein>
<proteinExistence type="predicted"/>
<sequence length="52" mass="5896">MIKLTSIIKALFTLLIMAPVCNAYPKSKLKEWYNARNIQTSTAFLTFSGLDE</sequence>
<name>A0A7H4N5A2_9ENTR</name>
<reference evidence="1 2" key="1">
    <citation type="submission" date="2018-06" db="EMBL/GenBank/DDBJ databases">
        <authorList>
            <consortium name="Pathogen Informatics"/>
            <person name="Doyle S."/>
        </authorList>
    </citation>
    <scope>NUCLEOTIDE SEQUENCE [LARGE SCALE GENOMIC DNA]</scope>
    <source>
        <strain evidence="1 2">NCTC11685</strain>
    </source>
</reference>
<gene>
    <name evidence="1" type="ORF">NCTC11685_02229</name>
</gene>
<comment type="caution">
    <text evidence="1">The sequence shown here is derived from an EMBL/GenBank/DDBJ whole genome shotgun (WGS) entry which is preliminary data.</text>
</comment>
<evidence type="ECO:0000313" key="2">
    <source>
        <dbReference type="Proteomes" id="UP000254863"/>
    </source>
</evidence>
<organism evidence="1 2">
    <name type="scientific">Klebsiella michiganensis</name>
    <dbReference type="NCBI Taxonomy" id="1134687"/>
    <lineage>
        <taxon>Bacteria</taxon>
        <taxon>Pseudomonadati</taxon>
        <taxon>Pseudomonadota</taxon>
        <taxon>Gammaproteobacteria</taxon>
        <taxon>Enterobacterales</taxon>
        <taxon>Enterobacteriaceae</taxon>
        <taxon>Klebsiella/Raoultella group</taxon>
        <taxon>Klebsiella</taxon>
    </lineage>
</organism>
<accession>A0A7H4N5A2</accession>